<name>A0A9P8RPN5_9PEZI</name>
<dbReference type="Gene3D" id="1.10.630.10">
    <property type="entry name" value="Cytochrome P450"/>
    <property type="match status" value="1"/>
</dbReference>
<evidence type="ECO:0000313" key="7">
    <source>
        <dbReference type="EMBL" id="KAH6647035.1"/>
    </source>
</evidence>
<protein>
    <submittedName>
        <fullName evidence="7">Cytochrome P450</fullName>
    </submittedName>
</protein>
<evidence type="ECO:0000256" key="2">
    <source>
        <dbReference type="ARBA" id="ARBA00022723"/>
    </source>
</evidence>
<dbReference type="PANTHER" id="PTHR46300">
    <property type="entry name" value="P450, PUTATIVE (EUROFUNG)-RELATED-RELATED"/>
    <property type="match status" value="1"/>
</dbReference>
<dbReference type="PRINTS" id="PR00385">
    <property type="entry name" value="P450"/>
</dbReference>
<evidence type="ECO:0000256" key="3">
    <source>
        <dbReference type="ARBA" id="ARBA00023002"/>
    </source>
</evidence>
<evidence type="ECO:0000256" key="6">
    <source>
        <dbReference type="PIRSR" id="PIRSR602401-1"/>
    </source>
</evidence>
<sequence length="546" mass="61035">MADIPERDYLASALAATCLLTIAYAFVKLLQVGRRPAGLPPGPRVLPLIGNLHLMPTFKPYKKLAEWGNLYGPIYSLMVGSSPLIMLQSHKVAKDLLDKRGSNYSSRPELYIMCDVAGRGLRQVAMKYTPTWRQIHRVNHKILNAKATHDYTPYQNLESRQMLVDILDNPDEHKRHIQRFSNAVTCQMVYGFRTTSWSDPELQSVVSLFADNTALAVSIPARLMDCYPVLQKIPQRLLPVYREAVDIERRCASIFLSRWHEVIRKVQDGIAMPCFGASLAEAQKAEGFSDDLASYIAGDIVEAGSSTTSDELSGFLMAMVTHPAVQRRAQEELDSVVGGGRLPALADMASLPYVRGCVKETLRWMPTTALLVPHAPLRDDVYEGHVIPAGAAVVLNVWALNMDPETWPDPRRFDPLRFKDEARSEYEVATSSDPASRRHNYVFGAGRRLCQGIHIAERSLFLAMACLLWAFDISTPDPSKIDTEHLIGGLAVVPAPFECHIKPRDAQRADVARREWRRMQSEFLDPVTKQWNPNSNAGPLSTYADG</sequence>
<keyword evidence="4 6" id="KW-0408">Iron</keyword>
<comment type="cofactor">
    <cofactor evidence="6">
        <name>heme</name>
        <dbReference type="ChEBI" id="CHEBI:30413"/>
    </cofactor>
</comment>
<dbReference type="Proteomes" id="UP000758603">
    <property type="component" value="Unassembled WGS sequence"/>
</dbReference>
<organism evidence="7 8">
    <name type="scientific">Truncatella angustata</name>
    <dbReference type="NCBI Taxonomy" id="152316"/>
    <lineage>
        <taxon>Eukaryota</taxon>
        <taxon>Fungi</taxon>
        <taxon>Dikarya</taxon>
        <taxon>Ascomycota</taxon>
        <taxon>Pezizomycotina</taxon>
        <taxon>Sordariomycetes</taxon>
        <taxon>Xylariomycetidae</taxon>
        <taxon>Amphisphaeriales</taxon>
        <taxon>Sporocadaceae</taxon>
        <taxon>Truncatella</taxon>
    </lineage>
</organism>
<keyword evidence="5" id="KW-0503">Monooxygenase</keyword>
<dbReference type="GO" id="GO:0004497">
    <property type="term" value="F:monooxygenase activity"/>
    <property type="evidence" value="ECO:0007669"/>
    <property type="project" value="UniProtKB-KW"/>
</dbReference>
<evidence type="ECO:0000256" key="5">
    <source>
        <dbReference type="ARBA" id="ARBA00023033"/>
    </source>
</evidence>
<evidence type="ECO:0000256" key="4">
    <source>
        <dbReference type="ARBA" id="ARBA00023004"/>
    </source>
</evidence>
<dbReference type="GO" id="GO:0016705">
    <property type="term" value="F:oxidoreductase activity, acting on paired donors, with incorporation or reduction of molecular oxygen"/>
    <property type="evidence" value="ECO:0007669"/>
    <property type="project" value="InterPro"/>
</dbReference>
<comment type="similarity">
    <text evidence="1">Belongs to the cytochrome P450 family.</text>
</comment>
<comment type="caution">
    <text evidence="7">The sequence shown here is derived from an EMBL/GenBank/DDBJ whole genome shotgun (WGS) entry which is preliminary data.</text>
</comment>
<dbReference type="Pfam" id="PF00067">
    <property type="entry name" value="p450"/>
    <property type="match status" value="1"/>
</dbReference>
<dbReference type="InterPro" id="IPR001128">
    <property type="entry name" value="Cyt_P450"/>
</dbReference>
<dbReference type="CDD" id="cd11065">
    <property type="entry name" value="CYP64-like"/>
    <property type="match status" value="1"/>
</dbReference>
<dbReference type="PRINTS" id="PR00463">
    <property type="entry name" value="EP450I"/>
</dbReference>
<dbReference type="InterPro" id="IPR036396">
    <property type="entry name" value="Cyt_P450_sf"/>
</dbReference>
<dbReference type="GO" id="GO:0020037">
    <property type="term" value="F:heme binding"/>
    <property type="evidence" value="ECO:0007669"/>
    <property type="project" value="InterPro"/>
</dbReference>
<dbReference type="EMBL" id="JAGPXC010000009">
    <property type="protein sequence ID" value="KAH6647035.1"/>
    <property type="molecule type" value="Genomic_DNA"/>
</dbReference>
<keyword evidence="6" id="KW-0349">Heme</keyword>
<dbReference type="InterPro" id="IPR050364">
    <property type="entry name" value="Cytochrome_P450_fung"/>
</dbReference>
<proteinExistence type="inferred from homology"/>
<keyword evidence="8" id="KW-1185">Reference proteome</keyword>
<dbReference type="OrthoDB" id="1055148at2759"/>
<accession>A0A9P8RPN5</accession>
<dbReference type="PANTHER" id="PTHR46300:SF2">
    <property type="entry name" value="CYTOCHROME P450 MONOOXYGENASE ALNH-RELATED"/>
    <property type="match status" value="1"/>
</dbReference>
<dbReference type="AlphaFoldDB" id="A0A9P8RPN5"/>
<evidence type="ECO:0000256" key="1">
    <source>
        <dbReference type="ARBA" id="ARBA00010617"/>
    </source>
</evidence>
<dbReference type="SUPFAM" id="SSF48264">
    <property type="entry name" value="Cytochrome P450"/>
    <property type="match status" value="1"/>
</dbReference>
<feature type="binding site" description="axial binding residue" evidence="6">
    <location>
        <position position="450"/>
    </location>
    <ligand>
        <name>heme</name>
        <dbReference type="ChEBI" id="CHEBI:30413"/>
    </ligand>
    <ligandPart>
        <name>Fe</name>
        <dbReference type="ChEBI" id="CHEBI:18248"/>
    </ligandPart>
</feature>
<dbReference type="GeneID" id="70127496"/>
<evidence type="ECO:0000313" key="8">
    <source>
        <dbReference type="Proteomes" id="UP000758603"/>
    </source>
</evidence>
<dbReference type="GO" id="GO:0005506">
    <property type="term" value="F:iron ion binding"/>
    <property type="evidence" value="ECO:0007669"/>
    <property type="project" value="InterPro"/>
</dbReference>
<keyword evidence="3" id="KW-0560">Oxidoreductase</keyword>
<keyword evidence="2 6" id="KW-0479">Metal-binding</keyword>
<reference evidence="7" key="1">
    <citation type="journal article" date="2021" name="Nat. Commun.">
        <title>Genetic determinants of endophytism in the Arabidopsis root mycobiome.</title>
        <authorList>
            <person name="Mesny F."/>
            <person name="Miyauchi S."/>
            <person name="Thiergart T."/>
            <person name="Pickel B."/>
            <person name="Atanasova L."/>
            <person name="Karlsson M."/>
            <person name="Huettel B."/>
            <person name="Barry K.W."/>
            <person name="Haridas S."/>
            <person name="Chen C."/>
            <person name="Bauer D."/>
            <person name="Andreopoulos W."/>
            <person name="Pangilinan J."/>
            <person name="LaButti K."/>
            <person name="Riley R."/>
            <person name="Lipzen A."/>
            <person name="Clum A."/>
            <person name="Drula E."/>
            <person name="Henrissat B."/>
            <person name="Kohler A."/>
            <person name="Grigoriev I.V."/>
            <person name="Martin F.M."/>
            <person name="Hacquard S."/>
        </authorList>
    </citation>
    <scope>NUCLEOTIDE SEQUENCE</scope>
    <source>
        <strain evidence="7">MPI-SDFR-AT-0073</strain>
    </source>
</reference>
<dbReference type="RefSeq" id="XP_045953549.1">
    <property type="nucleotide sequence ID" value="XM_046098604.1"/>
</dbReference>
<dbReference type="InterPro" id="IPR002401">
    <property type="entry name" value="Cyt_P450_E_grp-I"/>
</dbReference>
<gene>
    <name evidence="7" type="ORF">BKA67DRAFT_524722</name>
</gene>